<dbReference type="Proteomes" id="UP000031668">
    <property type="component" value="Unassembled WGS sequence"/>
</dbReference>
<keyword evidence="2" id="KW-1185">Reference proteome</keyword>
<evidence type="ECO:0000313" key="1">
    <source>
        <dbReference type="EMBL" id="KII64571.1"/>
    </source>
</evidence>
<proteinExistence type="predicted"/>
<name>A0A0C2MC45_THEKT</name>
<accession>A0A0C2MC45</accession>
<comment type="caution">
    <text evidence="1">The sequence shown here is derived from an EMBL/GenBank/DDBJ whole genome shotgun (WGS) entry which is preliminary data.</text>
</comment>
<organism evidence="1 2">
    <name type="scientific">Thelohanellus kitauei</name>
    <name type="common">Myxosporean</name>
    <dbReference type="NCBI Taxonomy" id="669202"/>
    <lineage>
        <taxon>Eukaryota</taxon>
        <taxon>Metazoa</taxon>
        <taxon>Cnidaria</taxon>
        <taxon>Myxozoa</taxon>
        <taxon>Myxosporea</taxon>
        <taxon>Bivalvulida</taxon>
        <taxon>Platysporina</taxon>
        <taxon>Myxobolidae</taxon>
        <taxon>Thelohanellus</taxon>
    </lineage>
</organism>
<evidence type="ECO:0008006" key="3">
    <source>
        <dbReference type="Google" id="ProtNLM"/>
    </source>
</evidence>
<dbReference type="AlphaFoldDB" id="A0A0C2MC45"/>
<dbReference type="EMBL" id="JWZT01004207">
    <property type="protein sequence ID" value="KII64571.1"/>
    <property type="molecule type" value="Genomic_DNA"/>
</dbReference>
<reference evidence="1 2" key="1">
    <citation type="journal article" date="2014" name="Genome Biol. Evol.">
        <title>The genome of the myxosporean Thelohanellus kitauei shows adaptations to nutrient acquisition within its fish host.</title>
        <authorList>
            <person name="Yang Y."/>
            <person name="Xiong J."/>
            <person name="Zhou Z."/>
            <person name="Huo F."/>
            <person name="Miao W."/>
            <person name="Ran C."/>
            <person name="Liu Y."/>
            <person name="Zhang J."/>
            <person name="Feng J."/>
            <person name="Wang M."/>
            <person name="Wang M."/>
            <person name="Wang L."/>
            <person name="Yao B."/>
        </authorList>
    </citation>
    <scope>NUCLEOTIDE SEQUENCE [LARGE SCALE GENOMIC DNA]</scope>
    <source>
        <strain evidence="1">Wuqing</strain>
    </source>
</reference>
<gene>
    <name evidence="1" type="ORF">RF11_06327</name>
</gene>
<sequence>MSGRIQIKFEREYRIGKMKNHSKHTVTGYLFNCPESKADTLFTYYDIYDPRTPLGSVLTITLNDTFTGFTRTAHYSDKYGFYRLTDVNPGLYLQNFKIEPILVENIGNYMFNKIDRYITSLDSLFLGADRSILTSCQILGHVIQIIISERLRSSGIDGLHSS</sequence>
<evidence type="ECO:0000313" key="2">
    <source>
        <dbReference type="Proteomes" id="UP000031668"/>
    </source>
</evidence>
<protein>
    <recommendedName>
        <fullName evidence="3">SD-repeat containing protein B domain-containing protein</fullName>
    </recommendedName>
</protein>